<dbReference type="PANTHER" id="PTHR24567:SF26">
    <property type="entry name" value="REGULATORY PROTEIN YEIL"/>
    <property type="match status" value="1"/>
</dbReference>
<dbReference type="EMBL" id="CP015772">
    <property type="protein sequence ID" value="ANH79781.1"/>
    <property type="molecule type" value="Genomic_DNA"/>
</dbReference>
<dbReference type="Gene3D" id="1.10.10.10">
    <property type="entry name" value="Winged helix-like DNA-binding domain superfamily/Winged helix DNA-binding domain"/>
    <property type="match status" value="1"/>
</dbReference>
<evidence type="ECO:0000256" key="1">
    <source>
        <dbReference type="ARBA" id="ARBA00023015"/>
    </source>
</evidence>
<dbReference type="InterPro" id="IPR012318">
    <property type="entry name" value="HTH_CRP"/>
</dbReference>
<dbReference type="SUPFAM" id="SSF46785">
    <property type="entry name" value="Winged helix' DNA-binding domain"/>
    <property type="match status" value="1"/>
</dbReference>
<dbReference type="KEGG" id="nia:A8C56_01270"/>
<sequence>MKKNKGKTAVTESFLYRTCVPEWWPALDAYCRILKFKKGAVIFSTGEQVAGIYFVIDGMVKVHKRWEQGKELIIRFAGPDDILGHRGLSTRSTVYPVSATAVTSGTLCFADMAFFRKTLTVNHNLLYTFMLFFADELQLSEQRMQELAHVPVKRRVAKAILEIYEKTGSVTEAGPAITISRQDLAAYVGATYETVYRFLLEFSEQGWISAAGKNIVLQHIPALELAAAGR</sequence>
<dbReference type="InterPro" id="IPR036390">
    <property type="entry name" value="WH_DNA-bd_sf"/>
</dbReference>
<evidence type="ECO:0000259" key="5">
    <source>
        <dbReference type="PROSITE" id="PS51063"/>
    </source>
</evidence>
<dbReference type="InterPro" id="IPR036388">
    <property type="entry name" value="WH-like_DNA-bd_sf"/>
</dbReference>
<feature type="domain" description="HTH crp-type" evidence="5">
    <location>
        <begin position="150"/>
        <end position="221"/>
    </location>
</feature>
<feature type="domain" description="Cyclic nucleotide-binding" evidence="4">
    <location>
        <begin position="36"/>
        <end position="119"/>
    </location>
</feature>
<dbReference type="InterPro" id="IPR000595">
    <property type="entry name" value="cNMP-bd_dom"/>
</dbReference>
<dbReference type="RefSeq" id="WP_067751010.1">
    <property type="nucleotide sequence ID" value="NZ_CP015772.1"/>
</dbReference>
<dbReference type="SMART" id="SM00100">
    <property type="entry name" value="cNMP"/>
    <property type="match status" value="1"/>
</dbReference>
<protein>
    <recommendedName>
        <fullName evidence="8">Transcriptional regulator</fullName>
    </recommendedName>
</protein>
<evidence type="ECO:0000256" key="2">
    <source>
        <dbReference type="ARBA" id="ARBA00023125"/>
    </source>
</evidence>
<keyword evidence="7" id="KW-1185">Reference proteome</keyword>
<evidence type="ECO:0000256" key="3">
    <source>
        <dbReference type="ARBA" id="ARBA00023163"/>
    </source>
</evidence>
<dbReference type="Pfam" id="PF13545">
    <property type="entry name" value="HTH_Crp_2"/>
    <property type="match status" value="1"/>
</dbReference>
<dbReference type="Pfam" id="PF00027">
    <property type="entry name" value="cNMP_binding"/>
    <property type="match status" value="1"/>
</dbReference>
<reference evidence="6 7" key="1">
    <citation type="submission" date="2016-05" db="EMBL/GenBank/DDBJ databases">
        <title>Niabella ginsenosidivorans BS26 whole genome sequencing.</title>
        <authorList>
            <person name="Im W.T."/>
            <person name="Siddiqi M.Z."/>
        </authorList>
    </citation>
    <scope>NUCLEOTIDE SEQUENCE [LARGE SCALE GENOMIC DNA]</scope>
    <source>
        <strain evidence="6 7">BS26</strain>
    </source>
</reference>
<dbReference type="STRING" id="1176587.A8C56_01270"/>
<dbReference type="CDD" id="cd00038">
    <property type="entry name" value="CAP_ED"/>
    <property type="match status" value="1"/>
</dbReference>
<dbReference type="PANTHER" id="PTHR24567">
    <property type="entry name" value="CRP FAMILY TRANSCRIPTIONAL REGULATORY PROTEIN"/>
    <property type="match status" value="1"/>
</dbReference>
<proteinExistence type="predicted"/>
<keyword evidence="2" id="KW-0238">DNA-binding</keyword>
<dbReference type="AlphaFoldDB" id="A0A1A9HZ83"/>
<accession>A0A1A9HZ83</accession>
<dbReference type="PRINTS" id="PR00034">
    <property type="entry name" value="HTHCRP"/>
</dbReference>
<evidence type="ECO:0008006" key="8">
    <source>
        <dbReference type="Google" id="ProtNLM"/>
    </source>
</evidence>
<dbReference type="Proteomes" id="UP000077667">
    <property type="component" value="Chromosome"/>
</dbReference>
<organism evidence="6 7">
    <name type="scientific">Niabella ginsenosidivorans</name>
    <dbReference type="NCBI Taxonomy" id="1176587"/>
    <lineage>
        <taxon>Bacteria</taxon>
        <taxon>Pseudomonadati</taxon>
        <taxon>Bacteroidota</taxon>
        <taxon>Chitinophagia</taxon>
        <taxon>Chitinophagales</taxon>
        <taxon>Chitinophagaceae</taxon>
        <taxon>Niabella</taxon>
    </lineage>
</organism>
<dbReference type="PROSITE" id="PS50042">
    <property type="entry name" value="CNMP_BINDING_3"/>
    <property type="match status" value="1"/>
</dbReference>
<dbReference type="GO" id="GO:0005829">
    <property type="term" value="C:cytosol"/>
    <property type="evidence" value="ECO:0007669"/>
    <property type="project" value="TreeGrafter"/>
</dbReference>
<dbReference type="Gene3D" id="2.60.120.10">
    <property type="entry name" value="Jelly Rolls"/>
    <property type="match status" value="1"/>
</dbReference>
<evidence type="ECO:0000313" key="7">
    <source>
        <dbReference type="Proteomes" id="UP000077667"/>
    </source>
</evidence>
<dbReference type="InterPro" id="IPR018490">
    <property type="entry name" value="cNMP-bd_dom_sf"/>
</dbReference>
<dbReference type="PROSITE" id="PS51063">
    <property type="entry name" value="HTH_CRP_2"/>
    <property type="match status" value="1"/>
</dbReference>
<dbReference type="InterPro" id="IPR014710">
    <property type="entry name" value="RmlC-like_jellyroll"/>
</dbReference>
<keyword evidence="3" id="KW-0804">Transcription</keyword>
<evidence type="ECO:0000259" key="4">
    <source>
        <dbReference type="PROSITE" id="PS50042"/>
    </source>
</evidence>
<dbReference type="OrthoDB" id="9127033at2"/>
<evidence type="ECO:0000313" key="6">
    <source>
        <dbReference type="EMBL" id="ANH79781.1"/>
    </source>
</evidence>
<dbReference type="SUPFAM" id="SSF51206">
    <property type="entry name" value="cAMP-binding domain-like"/>
    <property type="match status" value="1"/>
</dbReference>
<gene>
    <name evidence="6" type="ORF">A8C56_01270</name>
</gene>
<keyword evidence="1" id="KW-0805">Transcription regulation</keyword>
<dbReference type="InterPro" id="IPR050397">
    <property type="entry name" value="Env_Response_Regulators"/>
</dbReference>
<dbReference type="GO" id="GO:0003677">
    <property type="term" value="F:DNA binding"/>
    <property type="evidence" value="ECO:0007669"/>
    <property type="project" value="UniProtKB-KW"/>
</dbReference>
<dbReference type="GO" id="GO:0003700">
    <property type="term" value="F:DNA-binding transcription factor activity"/>
    <property type="evidence" value="ECO:0007669"/>
    <property type="project" value="TreeGrafter"/>
</dbReference>
<name>A0A1A9HZ83_9BACT</name>